<accession>A0ABW3G7Q6</accession>
<dbReference type="EMBL" id="JBHTIL010000001">
    <property type="protein sequence ID" value="MFD0926138.1"/>
    <property type="molecule type" value="Genomic_DNA"/>
</dbReference>
<sequence>MPGKTTDKTDLVDDDLEAVAEQTASAARRVVATFATDAEECRMLLSMLGIAHAAGDN</sequence>
<evidence type="ECO:0008006" key="3">
    <source>
        <dbReference type="Google" id="ProtNLM"/>
    </source>
</evidence>
<dbReference type="RefSeq" id="WP_253645969.1">
    <property type="nucleotide sequence ID" value="NZ_BAAAMO010000002.1"/>
</dbReference>
<evidence type="ECO:0000313" key="1">
    <source>
        <dbReference type="EMBL" id="MFD0926138.1"/>
    </source>
</evidence>
<organism evidence="1 2">
    <name type="scientific">Williamsia deligens</name>
    <dbReference type="NCBI Taxonomy" id="321325"/>
    <lineage>
        <taxon>Bacteria</taxon>
        <taxon>Bacillati</taxon>
        <taxon>Actinomycetota</taxon>
        <taxon>Actinomycetes</taxon>
        <taxon>Mycobacteriales</taxon>
        <taxon>Nocardiaceae</taxon>
        <taxon>Williamsia</taxon>
    </lineage>
</organism>
<proteinExistence type="predicted"/>
<protein>
    <recommendedName>
        <fullName evidence="3">MarR family transcriptional regulator</fullName>
    </recommendedName>
</protein>
<keyword evidence="2" id="KW-1185">Reference proteome</keyword>
<dbReference type="Proteomes" id="UP001597068">
    <property type="component" value="Unassembled WGS sequence"/>
</dbReference>
<evidence type="ECO:0000313" key="2">
    <source>
        <dbReference type="Proteomes" id="UP001597068"/>
    </source>
</evidence>
<comment type="caution">
    <text evidence="1">The sequence shown here is derived from an EMBL/GenBank/DDBJ whole genome shotgun (WGS) entry which is preliminary data.</text>
</comment>
<reference evidence="2" key="1">
    <citation type="journal article" date="2019" name="Int. J. Syst. Evol. Microbiol.">
        <title>The Global Catalogue of Microorganisms (GCM) 10K type strain sequencing project: providing services to taxonomists for standard genome sequencing and annotation.</title>
        <authorList>
            <consortium name="The Broad Institute Genomics Platform"/>
            <consortium name="The Broad Institute Genome Sequencing Center for Infectious Disease"/>
            <person name="Wu L."/>
            <person name="Ma J."/>
        </authorList>
    </citation>
    <scope>NUCLEOTIDE SEQUENCE [LARGE SCALE GENOMIC DNA]</scope>
    <source>
        <strain evidence="2">CCUG 50873</strain>
    </source>
</reference>
<gene>
    <name evidence="1" type="ORF">ACFQ04_10355</name>
</gene>
<name>A0ABW3G7Q6_9NOCA</name>